<accession>A0A5M3CSI5</accession>
<comment type="caution">
    <text evidence="1">The sequence shown here is derived from an EMBL/GenBank/DDBJ whole genome shotgun (WGS) entry which is preliminary data.</text>
</comment>
<gene>
    <name evidence="1" type="ORF">GCV72_03320</name>
</gene>
<dbReference type="SUPFAM" id="SSF52540">
    <property type="entry name" value="P-loop containing nucleoside triphosphate hydrolases"/>
    <property type="match status" value="1"/>
</dbReference>
<dbReference type="InterPro" id="IPR027417">
    <property type="entry name" value="P-loop_NTPase"/>
</dbReference>
<proteinExistence type="predicted"/>
<dbReference type="Gene3D" id="3.40.50.300">
    <property type="entry name" value="P-loop containing nucleotide triphosphate hydrolases"/>
    <property type="match status" value="1"/>
</dbReference>
<dbReference type="EMBL" id="AAMGIK010000001">
    <property type="protein sequence ID" value="EDH0891216.1"/>
    <property type="molecule type" value="Genomic_DNA"/>
</dbReference>
<organism evidence="1">
    <name type="scientific">Listeria monocytogenes</name>
    <dbReference type="NCBI Taxonomy" id="1639"/>
    <lineage>
        <taxon>Bacteria</taxon>
        <taxon>Bacillati</taxon>
        <taxon>Bacillota</taxon>
        <taxon>Bacilli</taxon>
        <taxon>Bacillales</taxon>
        <taxon>Listeriaceae</taxon>
        <taxon>Listeria</taxon>
    </lineage>
</organism>
<reference evidence="1" key="1">
    <citation type="submission" date="2019-10" db="EMBL/GenBank/DDBJ databases">
        <authorList>
            <consortium name="GenomeTrakr: Next Generation Sequencing Network for Food Pathogen Tracability"/>
        </authorList>
    </citation>
    <scope>NUCLEOTIDE SEQUENCE</scope>
    <source>
        <strain evidence="1">CFSAN085161</strain>
    </source>
</reference>
<protein>
    <submittedName>
        <fullName evidence="1">Uncharacterized protein</fullName>
    </submittedName>
</protein>
<evidence type="ECO:0000313" key="1">
    <source>
        <dbReference type="EMBL" id="EDH0891216.1"/>
    </source>
</evidence>
<dbReference type="AlphaFoldDB" id="A0A5M3CSI5"/>
<sequence>MKRNLSKFVESGIIRINYHDGRELGMTITRSAFKGYVYQQQVLSFFIAIMDSKRDIREIEAENKVDHHFDDLRVVRDKEYYIQIKNYPQMTMDDIKIDDKNITIFNNKNKYNADNNNVIVVNSEHIETTTEFWGLRAALVNGIYVIPLTPDDIFNEMENMYFDDTRIRIILEYSYKLTVDAKFCCKLDDLPEFKTISMDLEDNTILVREIEVSNEKGCQFIIGKPGVGKSHYVNELNKKYSEAIVYRFWVGSQDLFIEKRLEFREFIKNLSFLIFKKPKLHSEAEILSKINRDKLTIIIDGLDHVENYKPRELERYFAFFEKVTNACVVILSRPLQYKINYPIYTLENWTQDETINYLNAAFTITNYSVTQRVYEITQGYPILVSFLANHYNLFGDINLETQIDAIDDYYELLLDNIDMKTALSIFMINSSFILKEEIPILLNNNMLSTIVLEFIRNYPYLFKEIDSRVSLIHDSFNTYLRNLKLPDDDLEYGRNHVFTSIMNQEFRYLSRFGTFSMTDYDKKNVIKKYSNLLIFNELMESHYDFDSIREFYFAIRDELENFQDILDIYEYYDLLLILLSIERNNLVGNDSLLHQLVSYLSSFHSDEIKIYSSGALWAAYQLEINNNLYPMRKLLSEHSYPADNIADYFKVLEDEELFFEKFKGDSQSEELEALLKDSSNYEHQKKKTLILLLAEIYIKRDLENEYYKIIQEYVESDEQQSINKIRRKCQNFGIRNFWGYSILEQAKYLIWEQGYATQYNPLRNTSLSKIISNRANNGSFDVEQYITSYLRLSVHLQNKVDINNINKFVMMYYNRKDYSVYSFPALLSVFEQKGFIREEDSIDLLIKLMNQSEKGIRHLLTTYLSSKDSECMLTHKEKFSSDNYYVDYFELPKGHINQLEREFIFDYFFNRLGRSNSISFYEIKQLLESKHRYDLIQILTYNSIEISNVPSERLAFFDDLGIRARIIEDKKTDEKYIPFENGNIHLEDMDYIKSTGITYLELASYTDGWHNSLPYIELFSLFPKKELTTDVLKIIHNAFYAKVPRINILANYQLIPGNIVELLDMIDLEIDWDRIYNSF</sequence>
<name>A0A5M3CSI5_LISMN</name>